<dbReference type="InterPro" id="IPR001202">
    <property type="entry name" value="WW_dom"/>
</dbReference>
<evidence type="ECO:0000259" key="7">
    <source>
        <dbReference type="PROSITE" id="PS50020"/>
    </source>
</evidence>
<evidence type="ECO:0000313" key="8">
    <source>
        <dbReference type="EMBL" id="WFD41291.1"/>
    </source>
</evidence>
<dbReference type="PANTHER" id="PTHR11864:SF0">
    <property type="entry name" value="PRP40 PRE-MRNA PROCESSING FACTOR 40 HOMOLOG A (YEAST)"/>
    <property type="match status" value="1"/>
</dbReference>
<feature type="region of interest" description="Disordered" evidence="6">
    <location>
        <begin position="570"/>
        <end position="626"/>
    </location>
</feature>
<evidence type="ECO:0000256" key="6">
    <source>
        <dbReference type="SAM" id="MobiDB-lite"/>
    </source>
</evidence>
<dbReference type="SUPFAM" id="SSF81698">
    <property type="entry name" value="FF domain"/>
    <property type="match status" value="3"/>
</dbReference>
<protein>
    <submittedName>
        <fullName evidence="8">U1 snRNP protein</fullName>
    </submittedName>
</protein>
<dbReference type="GO" id="GO:0005685">
    <property type="term" value="C:U1 snRNP"/>
    <property type="evidence" value="ECO:0007669"/>
    <property type="project" value="TreeGrafter"/>
</dbReference>
<evidence type="ECO:0000256" key="2">
    <source>
        <dbReference type="ARBA" id="ARBA00022664"/>
    </source>
</evidence>
<keyword evidence="2" id="KW-0507">mRNA processing</keyword>
<dbReference type="InterPro" id="IPR036020">
    <property type="entry name" value="WW_dom_sf"/>
</dbReference>
<dbReference type="GeneID" id="85227939"/>
<reference evidence="8" key="1">
    <citation type="submission" date="2023-03" db="EMBL/GenBank/DDBJ databases">
        <title>Mating type loci evolution in Malassezia.</title>
        <authorList>
            <person name="Coelho M.A."/>
        </authorList>
    </citation>
    <scope>NUCLEOTIDE SEQUENCE</scope>
    <source>
        <strain evidence="8">CBS 9431</strain>
    </source>
</reference>
<dbReference type="SMART" id="SM00441">
    <property type="entry name" value="FF"/>
    <property type="match status" value="3"/>
</dbReference>
<dbReference type="GO" id="GO:0003723">
    <property type="term" value="F:RNA binding"/>
    <property type="evidence" value="ECO:0007669"/>
    <property type="project" value="TreeGrafter"/>
</dbReference>
<dbReference type="CDD" id="cd00201">
    <property type="entry name" value="WW"/>
    <property type="match status" value="2"/>
</dbReference>
<keyword evidence="3" id="KW-0677">Repeat</keyword>
<dbReference type="Pfam" id="PF01846">
    <property type="entry name" value="FF"/>
    <property type="match status" value="2"/>
</dbReference>
<dbReference type="Gene3D" id="2.20.70.10">
    <property type="match status" value="2"/>
</dbReference>
<dbReference type="RefSeq" id="XP_060124188.1">
    <property type="nucleotide sequence ID" value="XM_060268205.1"/>
</dbReference>
<dbReference type="SMART" id="SM00456">
    <property type="entry name" value="WW"/>
    <property type="match status" value="2"/>
</dbReference>
<gene>
    <name evidence="8" type="primary">PRP40</name>
    <name evidence="8" type="ORF">MJAP1_004288</name>
</gene>
<dbReference type="PROSITE" id="PS01159">
    <property type="entry name" value="WW_DOMAIN_1"/>
    <property type="match status" value="1"/>
</dbReference>
<dbReference type="PROSITE" id="PS50020">
    <property type="entry name" value="WW_DOMAIN_2"/>
    <property type="match status" value="2"/>
</dbReference>
<feature type="domain" description="WW" evidence="7">
    <location>
        <begin position="45"/>
        <end position="77"/>
    </location>
</feature>
<dbReference type="Gene3D" id="1.10.10.440">
    <property type="entry name" value="FF domain"/>
    <property type="match status" value="2"/>
</dbReference>
<feature type="domain" description="WW" evidence="7">
    <location>
        <begin position="4"/>
        <end position="37"/>
    </location>
</feature>
<keyword evidence="5" id="KW-0539">Nucleus</keyword>
<evidence type="ECO:0000256" key="3">
    <source>
        <dbReference type="ARBA" id="ARBA00022737"/>
    </source>
</evidence>
<comment type="subcellular location">
    <subcellularLocation>
        <location evidence="1">Nucleus</location>
    </subcellularLocation>
</comment>
<accession>A0AAF0F7T3</accession>
<evidence type="ECO:0000256" key="5">
    <source>
        <dbReference type="ARBA" id="ARBA00023242"/>
    </source>
</evidence>
<dbReference type="GO" id="GO:0071004">
    <property type="term" value="C:U2-type prespliceosome"/>
    <property type="evidence" value="ECO:0007669"/>
    <property type="project" value="TreeGrafter"/>
</dbReference>
<dbReference type="InterPro" id="IPR002713">
    <property type="entry name" value="FF_domain"/>
</dbReference>
<evidence type="ECO:0000313" key="9">
    <source>
        <dbReference type="Proteomes" id="UP001217754"/>
    </source>
</evidence>
<evidence type="ECO:0000256" key="1">
    <source>
        <dbReference type="ARBA" id="ARBA00004123"/>
    </source>
</evidence>
<feature type="compositionally biased region" description="Basic and acidic residues" evidence="6">
    <location>
        <begin position="570"/>
        <end position="599"/>
    </location>
</feature>
<dbReference type="SUPFAM" id="SSF51045">
    <property type="entry name" value="WW domain"/>
    <property type="match status" value="2"/>
</dbReference>
<dbReference type="AlphaFoldDB" id="A0AAF0F7T3"/>
<dbReference type="GO" id="GO:0045292">
    <property type="term" value="P:mRNA cis splicing, via spliceosome"/>
    <property type="evidence" value="ECO:0007669"/>
    <property type="project" value="InterPro"/>
</dbReference>
<dbReference type="InterPro" id="IPR036517">
    <property type="entry name" value="FF_domain_sf"/>
</dbReference>
<sequence>MEGSRATTQWVEYKTPQGRPYWYHTGEKKSVWFKPDELKSARERAMDQTPWREYKSGDRSYYVNKDTKQSTWTIPLDLKVLLDTIPDEPSALVPLKAPASPHAAPSNSPGSPAVVSNAATPYVSTPNTGSASPMAVGVRATPRPMASGGFLPVFSNASEAELAFMKMLRDKGVDETWTWEQAIREIVTEPMYKAFKTLAERKAVFTKYVDRLRQMRAEERTEKEASIRPAMVKTLAQNGGLKPYASFATFKKKLSAYSFWEDLEGDEELAMHLYESIRKDARDRHDAAEQSARERSHASLAAFLKTIDMEATTRWRDAHRTIVESNEYKEDKQLQAMSTQEMLSVFQEHMKEIEAQAQSVLDEEKRKRARAGRLARDGFRELLQEQIAQGAMTARSTWAAFVPKIRDDARLQALLPIPGSTPQQLFYDALDELERGFAKHMKSVQEHLQRHPITIDEAHWPAFLAALHADDAPPAIQSLPEHEVRELFDELLYQSQRDARDARRRTERRLRHHVDDLRYAMKKVVPPLDIDASYEVVRPRLETLPEWQELQRVDASGDAARGAWDKFARREHEKRHDTRVRTDYRDLDDTSEERKRKDAPSALEPPPDAPQDPRAVRRRMRYDPDP</sequence>
<dbReference type="PANTHER" id="PTHR11864">
    <property type="entry name" value="PRE-MRNA-PROCESSING PROTEIN PRP40"/>
    <property type="match status" value="1"/>
</dbReference>
<dbReference type="EMBL" id="CP119966">
    <property type="protein sequence ID" value="WFD41291.1"/>
    <property type="molecule type" value="Genomic_DNA"/>
</dbReference>
<name>A0AAF0F7T3_9BASI</name>
<keyword evidence="4" id="KW-0508">mRNA splicing</keyword>
<keyword evidence="9" id="KW-1185">Reference proteome</keyword>
<evidence type="ECO:0000256" key="4">
    <source>
        <dbReference type="ARBA" id="ARBA00023187"/>
    </source>
</evidence>
<organism evidence="8 9">
    <name type="scientific">Malassezia japonica</name>
    <dbReference type="NCBI Taxonomy" id="223818"/>
    <lineage>
        <taxon>Eukaryota</taxon>
        <taxon>Fungi</taxon>
        <taxon>Dikarya</taxon>
        <taxon>Basidiomycota</taxon>
        <taxon>Ustilaginomycotina</taxon>
        <taxon>Malasseziomycetes</taxon>
        <taxon>Malasseziales</taxon>
        <taxon>Malasseziaceae</taxon>
        <taxon>Malassezia</taxon>
    </lineage>
</organism>
<dbReference type="InterPro" id="IPR039726">
    <property type="entry name" value="Prp40-like"/>
</dbReference>
<dbReference type="Proteomes" id="UP001217754">
    <property type="component" value="Chromosome 9"/>
</dbReference>
<proteinExistence type="predicted"/>
<dbReference type="FunFam" id="1.10.10.440:FF:000013">
    <property type="entry name" value="pre-mRNA-processing protein 40A isoform X1"/>
    <property type="match status" value="1"/>
</dbReference>